<evidence type="ECO:0000256" key="6">
    <source>
        <dbReference type="ARBA" id="ARBA00022989"/>
    </source>
</evidence>
<dbReference type="GO" id="GO:0033573">
    <property type="term" value="C:high-affinity iron permease complex"/>
    <property type="evidence" value="ECO:0007669"/>
    <property type="project" value="InterPro"/>
</dbReference>
<feature type="region of interest" description="Disordered" evidence="10">
    <location>
        <begin position="602"/>
        <end position="623"/>
    </location>
</feature>
<name>A0A154QGJ2_9GAMM</name>
<keyword evidence="3 9" id="KW-0349">Heme</keyword>
<dbReference type="AlphaFoldDB" id="A0A154QGJ2"/>
<dbReference type="PROSITE" id="PS51007">
    <property type="entry name" value="CYTC"/>
    <property type="match status" value="1"/>
</dbReference>
<dbReference type="GO" id="GO:0046872">
    <property type="term" value="F:metal ion binding"/>
    <property type="evidence" value="ECO:0007669"/>
    <property type="project" value="UniProtKB-KW"/>
</dbReference>
<reference evidence="13 14" key="1">
    <citation type="journal article" date="2016" name="MBio">
        <title>Lateral Gene Transfer in a Heavy Metal-Contaminated-Groundwater Microbial Community.</title>
        <authorList>
            <person name="Hemme C.L."/>
            <person name="Green S.J."/>
            <person name="Rishishwar L."/>
            <person name="Prakash O."/>
            <person name="Pettenato A."/>
            <person name="Chakraborty R."/>
            <person name="Deutschbauer A.M."/>
            <person name="Van Nostrand J.D."/>
            <person name="Wu L."/>
            <person name="He Z."/>
            <person name="Jordan I.K."/>
            <person name="Hazen T.C."/>
            <person name="Arkin A.P."/>
            <person name="Kostka J.E."/>
            <person name="Zhou J."/>
        </authorList>
    </citation>
    <scope>NUCLEOTIDE SEQUENCE [LARGE SCALE GENOMIC DNA]</scope>
    <source>
        <strain evidence="13 14">FW104-T7</strain>
    </source>
</reference>
<feature type="transmembrane region" description="Helical" evidence="11">
    <location>
        <begin position="524"/>
        <end position="544"/>
    </location>
</feature>
<dbReference type="Proteomes" id="UP000076131">
    <property type="component" value="Unassembled WGS sequence"/>
</dbReference>
<evidence type="ECO:0000256" key="1">
    <source>
        <dbReference type="ARBA" id="ARBA00004141"/>
    </source>
</evidence>
<comment type="similarity">
    <text evidence="2">Belongs to the oxidase-dependent Fe transporter (OFeT) (TC 9.A.10.1) family.</text>
</comment>
<keyword evidence="6 11" id="KW-1133">Transmembrane helix</keyword>
<feature type="transmembrane region" description="Helical" evidence="11">
    <location>
        <begin position="460"/>
        <end position="477"/>
    </location>
</feature>
<evidence type="ECO:0000256" key="5">
    <source>
        <dbReference type="ARBA" id="ARBA00022723"/>
    </source>
</evidence>
<evidence type="ECO:0000256" key="4">
    <source>
        <dbReference type="ARBA" id="ARBA00022692"/>
    </source>
</evidence>
<feature type="transmembrane region" description="Helical" evidence="11">
    <location>
        <begin position="387"/>
        <end position="410"/>
    </location>
</feature>
<dbReference type="GO" id="GO:0020037">
    <property type="term" value="F:heme binding"/>
    <property type="evidence" value="ECO:0007669"/>
    <property type="project" value="InterPro"/>
</dbReference>
<feature type="transmembrane region" description="Helical" evidence="11">
    <location>
        <begin position="422"/>
        <end position="439"/>
    </location>
</feature>
<gene>
    <name evidence="13" type="ORF">RHOFW104T7_17760</name>
</gene>
<dbReference type="PANTHER" id="PTHR31632">
    <property type="entry name" value="IRON TRANSPORTER FTH1"/>
    <property type="match status" value="1"/>
</dbReference>
<evidence type="ECO:0000313" key="13">
    <source>
        <dbReference type="EMBL" id="KZC22772.1"/>
    </source>
</evidence>
<dbReference type="Pfam" id="PF13442">
    <property type="entry name" value="Cytochrome_CBB3"/>
    <property type="match status" value="1"/>
</dbReference>
<feature type="transmembrane region" description="Helical" evidence="11">
    <location>
        <begin position="497"/>
        <end position="517"/>
    </location>
</feature>
<comment type="caution">
    <text evidence="13">The sequence shown here is derived from an EMBL/GenBank/DDBJ whole genome shotgun (WGS) entry which is preliminary data.</text>
</comment>
<evidence type="ECO:0000313" key="14">
    <source>
        <dbReference type="Proteomes" id="UP000076131"/>
    </source>
</evidence>
<organism evidence="13 14">
    <name type="scientific">Rhodanobacter thiooxydans</name>
    <dbReference type="NCBI Taxonomy" id="416169"/>
    <lineage>
        <taxon>Bacteria</taxon>
        <taxon>Pseudomonadati</taxon>
        <taxon>Pseudomonadota</taxon>
        <taxon>Gammaproteobacteria</taxon>
        <taxon>Lysobacterales</taxon>
        <taxon>Rhodanobacteraceae</taxon>
        <taxon>Rhodanobacter</taxon>
    </lineage>
</organism>
<evidence type="ECO:0000256" key="10">
    <source>
        <dbReference type="SAM" id="MobiDB-lite"/>
    </source>
</evidence>
<dbReference type="PANTHER" id="PTHR31632:SF2">
    <property type="entry name" value="PLASMA MEMBRANE IRON PERMEASE"/>
    <property type="match status" value="1"/>
</dbReference>
<dbReference type="InterPro" id="IPR036909">
    <property type="entry name" value="Cyt_c-like_dom_sf"/>
</dbReference>
<evidence type="ECO:0000259" key="12">
    <source>
        <dbReference type="PROSITE" id="PS51007"/>
    </source>
</evidence>
<proteinExistence type="inferred from homology"/>
<dbReference type="STRING" id="416169.RHOFW104T7_17760"/>
<dbReference type="GO" id="GO:0015093">
    <property type="term" value="F:ferrous iron transmembrane transporter activity"/>
    <property type="evidence" value="ECO:0007669"/>
    <property type="project" value="TreeGrafter"/>
</dbReference>
<evidence type="ECO:0000256" key="9">
    <source>
        <dbReference type="PROSITE-ProRule" id="PRU00433"/>
    </source>
</evidence>
<sequence>MLDYLATDYGGAVKGGIVVSASEYAEQREFAMTVRRRLAGLPPTKDSPALLAKADTLVASITAKAAPAIVAQEAHGLADALLKAYPIPTAPAHLPDLARGARLYQHQCAACHGATGHGDGPVGLTLSPHPVNFTDQARADQRSALSLYEVISQGVQGTPMASYASTLPTADRWSLAYYVGSLAYQKEAGAGADRWQHDAAARAQIVDLKELSGARVAQLAATLGTLQARAIMGYLRTHPAAIQTQAMTGIALARGRLTASLAAYRAGAKTEAAQLALSAYLDGVEPVEPQLNARDGALRAQLETAMGAYRTALSHSVPVATVTQQADVIDGLLARAQEITADTSSDATATFVGAFTILVREGLEALLVVVALLAFLRKAERPEALRYVHAGWILALVTGGITWAIASYAIAISGASRELTEGLSSLFAAAVLLCVGLWMHQKSIGGRWQAYLKEKMAAALNQRSAWFLFGLAFISVYREVFETILFYAALWSDGQEVWLLGGIAAGALVLSLIAWMLLRTSRRLPIGTFFSASSALIALLAIVLTGKGVASLQEAGWVAVRLAPAPHIELLGIYPTWETLLAQLVLVLLLGVGFAFNVRRRRKPMGSPASSNERALCQEQERV</sequence>
<keyword evidence="14" id="KW-1185">Reference proteome</keyword>
<keyword evidence="8 11" id="KW-0472">Membrane</keyword>
<feature type="transmembrane region" description="Helical" evidence="11">
    <location>
        <begin position="580"/>
        <end position="598"/>
    </location>
</feature>
<keyword evidence="5 9" id="KW-0479">Metal-binding</keyword>
<evidence type="ECO:0000256" key="2">
    <source>
        <dbReference type="ARBA" id="ARBA00008333"/>
    </source>
</evidence>
<evidence type="ECO:0000256" key="7">
    <source>
        <dbReference type="ARBA" id="ARBA00023004"/>
    </source>
</evidence>
<dbReference type="InterPro" id="IPR004923">
    <property type="entry name" value="FTR1/Fip1/EfeU"/>
</dbReference>
<feature type="domain" description="Cytochrome c" evidence="12">
    <location>
        <begin position="95"/>
        <end position="183"/>
    </location>
</feature>
<dbReference type="SUPFAM" id="SSF46626">
    <property type="entry name" value="Cytochrome c"/>
    <property type="match status" value="1"/>
</dbReference>
<evidence type="ECO:0000256" key="11">
    <source>
        <dbReference type="SAM" id="Phobius"/>
    </source>
</evidence>
<dbReference type="Pfam" id="PF03239">
    <property type="entry name" value="FTR1"/>
    <property type="match status" value="1"/>
</dbReference>
<dbReference type="EMBL" id="LVJS01000054">
    <property type="protein sequence ID" value="KZC22772.1"/>
    <property type="molecule type" value="Genomic_DNA"/>
</dbReference>
<keyword evidence="7 9" id="KW-0408">Iron</keyword>
<dbReference type="Gene3D" id="1.10.760.10">
    <property type="entry name" value="Cytochrome c-like domain"/>
    <property type="match status" value="1"/>
</dbReference>
<evidence type="ECO:0000256" key="8">
    <source>
        <dbReference type="ARBA" id="ARBA00023136"/>
    </source>
</evidence>
<feature type="transmembrane region" description="Helical" evidence="11">
    <location>
        <begin position="351"/>
        <end position="375"/>
    </location>
</feature>
<dbReference type="InterPro" id="IPR009056">
    <property type="entry name" value="Cyt_c-like_dom"/>
</dbReference>
<protein>
    <submittedName>
        <fullName evidence="13">Iron permease</fullName>
    </submittedName>
</protein>
<dbReference type="GO" id="GO:0009055">
    <property type="term" value="F:electron transfer activity"/>
    <property type="evidence" value="ECO:0007669"/>
    <property type="project" value="InterPro"/>
</dbReference>
<comment type="subcellular location">
    <subcellularLocation>
        <location evidence="1">Membrane</location>
        <topology evidence="1">Multi-pass membrane protein</topology>
    </subcellularLocation>
</comment>
<evidence type="ECO:0000256" key="3">
    <source>
        <dbReference type="ARBA" id="ARBA00022617"/>
    </source>
</evidence>
<keyword evidence="4 11" id="KW-0812">Transmembrane</keyword>
<accession>A0A154QGJ2</accession>